<proteinExistence type="predicted"/>
<dbReference type="Proteomes" id="UP001233999">
    <property type="component" value="Unassembled WGS sequence"/>
</dbReference>
<keyword evidence="1" id="KW-1133">Transmembrane helix</keyword>
<keyword evidence="3" id="KW-1185">Reference proteome</keyword>
<comment type="caution">
    <text evidence="2">The sequence shown here is derived from an EMBL/GenBank/DDBJ whole genome shotgun (WGS) entry which is preliminary data.</text>
</comment>
<dbReference type="AlphaFoldDB" id="A0AAD8A130"/>
<reference evidence="2" key="1">
    <citation type="journal article" date="2023" name="IScience">
        <title>Live-bearing cockroach genome reveals convergent evolutionary mechanisms linked to viviparity in insects and beyond.</title>
        <authorList>
            <person name="Fouks B."/>
            <person name="Harrison M.C."/>
            <person name="Mikhailova A.A."/>
            <person name="Marchal E."/>
            <person name="English S."/>
            <person name="Carruthers M."/>
            <person name="Jennings E.C."/>
            <person name="Chiamaka E.L."/>
            <person name="Frigard R.A."/>
            <person name="Pippel M."/>
            <person name="Attardo G.M."/>
            <person name="Benoit J.B."/>
            <person name="Bornberg-Bauer E."/>
            <person name="Tobe S.S."/>
        </authorList>
    </citation>
    <scope>NUCLEOTIDE SEQUENCE</scope>
    <source>
        <strain evidence="2">Stay&amp;Tobe</strain>
    </source>
</reference>
<sequence>TRNFKNPISVLSSSKFISSFLFLLGIHTMSLKSSCSLNLMMMMMMMIKIIMRLLDGVSGTKVHCYLVHRNRIRSILISIGVVWLCQVTCD</sequence>
<evidence type="ECO:0000313" key="2">
    <source>
        <dbReference type="EMBL" id="KAJ9590660.1"/>
    </source>
</evidence>
<protein>
    <submittedName>
        <fullName evidence="2">Uncharacterized protein</fullName>
    </submittedName>
</protein>
<dbReference type="EMBL" id="JASPKZ010004197">
    <property type="protein sequence ID" value="KAJ9590660.1"/>
    <property type="molecule type" value="Genomic_DNA"/>
</dbReference>
<gene>
    <name evidence="2" type="ORF">L9F63_016288</name>
</gene>
<reference evidence="2" key="2">
    <citation type="submission" date="2023-05" db="EMBL/GenBank/DDBJ databases">
        <authorList>
            <person name="Fouks B."/>
        </authorList>
    </citation>
    <scope>NUCLEOTIDE SEQUENCE</scope>
    <source>
        <strain evidence="2">Stay&amp;Tobe</strain>
        <tissue evidence="2">Testes</tissue>
    </source>
</reference>
<evidence type="ECO:0000313" key="3">
    <source>
        <dbReference type="Proteomes" id="UP001233999"/>
    </source>
</evidence>
<feature type="transmembrane region" description="Helical" evidence="1">
    <location>
        <begin position="20"/>
        <end position="42"/>
    </location>
</feature>
<evidence type="ECO:0000256" key="1">
    <source>
        <dbReference type="SAM" id="Phobius"/>
    </source>
</evidence>
<feature type="non-terminal residue" evidence="2">
    <location>
        <position position="90"/>
    </location>
</feature>
<keyword evidence="1" id="KW-0472">Membrane</keyword>
<accession>A0AAD8A130</accession>
<name>A0AAD8A130_DIPPU</name>
<keyword evidence="1" id="KW-0812">Transmembrane</keyword>
<feature type="non-terminal residue" evidence="2">
    <location>
        <position position="1"/>
    </location>
</feature>
<organism evidence="2 3">
    <name type="scientific">Diploptera punctata</name>
    <name type="common">Pacific beetle cockroach</name>
    <dbReference type="NCBI Taxonomy" id="6984"/>
    <lineage>
        <taxon>Eukaryota</taxon>
        <taxon>Metazoa</taxon>
        <taxon>Ecdysozoa</taxon>
        <taxon>Arthropoda</taxon>
        <taxon>Hexapoda</taxon>
        <taxon>Insecta</taxon>
        <taxon>Pterygota</taxon>
        <taxon>Neoptera</taxon>
        <taxon>Polyneoptera</taxon>
        <taxon>Dictyoptera</taxon>
        <taxon>Blattodea</taxon>
        <taxon>Blaberoidea</taxon>
        <taxon>Blaberidae</taxon>
        <taxon>Diplopterinae</taxon>
        <taxon>Diploptera</taxon>
    </lineage>
</organism>